<keyword evidence="1" id="KW-0678">Repressor</keyword>
<dbReference type="SMART" id="SM00342">
    <property type="entry name" value="HTH_ARAC"/>
    <property type="match status" value="1"/>
</dbReference>
<proteinExistence type="predicted"/>
<dbReference type="InterPro" id="IPR018060">
    <property type="entry name" value="HTH_AraC"/>
</dbReference>
<dbReference type="Gene3D" id="2.60.120.10">
    <property type="entry name" value="Jelly Rolls"/>
    <property type="match status" value="1"/>
</dbReference>
<evidence type="ECO:0000313" key="9">
    <source>
        <dbReference type="Proteomes" id="UP000317663"/>
    </source>
</evidence>
<dbReference type="GO" id="GO:0003700">
    <property type="term" value="F:DNA-binding transcription factor activity"/>
    <property type="evidence" value="ECO:0007669"/>
    <property type="project" value="InterPro"/>
</dbReference>
<dbReference type="PROSITE" id="PS00041">
    <property type="entry name" value="HTH_ARAC_FAMILY_1"/>
    <property type="match status" value="1"/>
</dbReference>
<evidence type="ECO:0000313" key="8">
    <source>
        <dbReference type="EMBL" id="TPG57659.1"/>
    </source>
</evidence>
<dbReference type="OrthoDB" id="5949386at2"/>
<keyword evidence="9" id="KW-1185">Reference proteome</keyword>
<comment type="caution">
    <text evidence="8">The sequence shown here is derived from an EMBL/GenBank/DDBJ whole genome shotgun (WGS) entry which is preliminary data.</text>
</comment>
<dbReference type="FunFam" id="1.10.10.60:FF:000132">
    <property type="entry name" value="AraC family transcriptional regulator"/>
    <property type="match status" value="1"/>
</dbReference>
<organism evidence="8 9">
    <name type="scientific">Ewingella americana</name>
    <dbReference type="NCBI Taxonomy" id="41202"/>
    <lineage>
        <taxon>Bacteria</taxon>
        <taxon>Pseudomonadati</taxon>
        <taxon>Pseudomonadota</taxon>
        <taxon>Gammaproteobacteria</taxon>
        <taxon>Enterobacterales</taxon>
        <taxon>Yersiniaceae</taxon>
        <taxon>Ewingella</taxon>
    </lineage>
</organism>
<evidence type="ECO:0000256" key="2">
    <source>
        <dbReference type="ARBA" id="ARBA00023015"/>
    </source>
</evidence>
<protein>
    <recommendedName>
        <fullName evidence="6">Arabinose operon regulatory protein</fullName>
    </recommendedName>
</protein>
<dbReference type="InterPro" id="IPR018062">
    <property type="entry name" value="HTH_AraC-typ_CS"/>
</dbReference>
<dbReference type="Gene3D" id="1.10.10.60">
    <property type="entry name" value="Homeodomain-like"/>
    <property type="match status" value="1"/>
</dbReference>
<sequence length="262" mass="28874">MHSSPLAPFQSIAALAVEYQHGDHEPLHSHRCSQLLHTLCGVVEVSTAMGVWMVPPGRGVWLPAGVAHSLRFIGRVQARTLYVDSLARADLPSQCQAVQISPLLRELILVSLSIPADYQSGGRDERIMELLLDELRLLPVLPLHLPQPRDGQLLEICQQIRDALSSPWELEEVAAQLNISGRTLSRRFQRETGLRFSDWVRRAKLLAGLHALAIGTSVLDVALALGYDSPSAFSAMFKRALGVSPSDYFSLDFPLPALHARN</sequence>
<dbReference type="Pfam" id="PF02311">
    <property type="entry name" value="AraC_binding"/>
    <property type="match status" value="1"/>
</dbReference>
<feature type="domain" description="HTH araC/xylS-type" evidence="7">
    <location>
        <begin position="154"/>
        <end position="251"/>
    </location>
</feature>
<evidence type="ECO:0000256" key="5">
    <source>
        <dbReference type="ARBA" id="ARBA00023163"/>
    </source>
</evidence>
<evidence type="ECO:0000256" key="1">
    <source>
        <dbReference type="ARBA" id="ARBA00022491"/>
    </source>
</evidence>
<dbReference type="PROSITE" id="PS01124">
    <property type="entry name" value="HTH_ARAC_FAMILY_2"/>
    <property type="match status" value="1"/>
</dbReference>
<dbReference type="RefSeq" id="WP_140474690.1">
    <property type="nucleotide sequence ID" value="NZ_RCZD01000013.1"/>
</dbReference>
<dbReference type="InterPro" id="IPR011051">
    <property type="entry name" value="RmlC_Cupin_sf"/>
</dbReference>
<dbReference type="GO" id="GO:0043565">
    <property type="term" value="F:sequence-specific DNA binding"/>
    <property type="evidence" value="ECO:0007669"/>
    <property type="project" value="InterPro"/>
</dbReference>
<dbReference type="InterPro" id="IPR003313">
    <property type="entry name" value="AraC-bd"/>
</dbReference>
<dbReference type="InterPro" id="IPR009057">
    <property type="entry name" value="Homeodomain-like_sf"/>
</dbReference>
<keyword evidence="5" id="KW-0804">Transcription</keyword>
<dbReference type="SUPFAM" id="SSF51182">
    <property type="entry name" value="RmlC-like cupins"/>
    <property type="match status" value="1"/>
</dbReference>
<accession>A0A502G715</accession>
<keyword evidence="2" id="KW-0805">Transcription regulation</keyword>
<evidence type="ECO:0000259" key="7">
    <source>
        <dbReference type="PROSITE" id="PS01124"/>
    </source>
</evidence>
<reference evidence="8 9" key="1">
    <citation type="journal article" date="2019" name="Environ. Microbiol.">
        <title>Species interactions and distinct microbial communities in high Arctic permafrost affected cryosols are associated with the CH4 and CO2 gas fluxes.</title>
        <authorList>
            <person name="Altshuler I."/>
            <person name="Hamel J."/>
            <person name="Turney S."/>
            <person name="Magnuson E."/>
            <person name="Levesque R."/>
            <person name="Greer C."/>
            <person name="Whyte L.G."/>
        </authorList>
    </citation>
    <scope>NUCLEOTIDE SEQUENCE [LARGE SCALE GENOMIC DNA]</scope>
    <source>
        <strain evidence="8 9">E4</strain>
    </source>
</reference>
<dbReference type="EMBL" id="RCZD01000013">
    <property type="protein sequence ID" value="TPG57659.1"/>
    <property type="molecule type" value="Genomic_DNA"/>
</dbReference>
<gene>
    <name evidence="8" type="ORF">EAH77_20830</name>
</gene>
<dbReference type="PRINTS" id="PR00032">
    <property type="entry name" value="HTHARAC"/>
</dbReference>
<dbReference type="Proteomes" id="UP000317663">
    <property type="component" value="Unassembled WGS sequence"/>
</dbReference>
<name>A0A502G715_9GAMM</name>
<dbReference type="PANTHER" id="PTHR11019">
    <property type="entry name" value="HTH-TYPE TRANSCRIPTIONAL REGULATOR NIMR"/>
    <property type="match status" value="1"/>
</dbReference>
<dbReference type="PANTHER" id="PTHR11019:SF159">
    <property type="entry name" value="TRANSCRIPTIONAL REGULATOR-RELATED"/>
    <property type="match status" value="1"/>
</dbReference>
<keyword evidence="4" id="KW-0010">Activator</keyword>
<keyword evidence="3" id="KW-0238">DNA-binding</keyword>
<dbReference type="AlphaFoldDB" id="A0A502G715"/>
<evidence type="ECO:0000256" key="3">
    <source>
        <dbReference type="ARBA" id="ARBA00023125"/>
    </source>
</evidence>
<evidence type="ECO:0000256" key="6">
    <source>
        <dbReference type="ARBA" id="ARBA00044978"/>
    </source>
</evidence>
<dbReference type="InterPro" id="IPR020449">
    <property type="entry name" value="Tscrpt_reg_AraC-type_HTH"/>
</dbReference>
<dbReference type="SUPFAM" id="SSF46689">
    <property type="entry name" value="Homeodomain-like"/>
    <property type="match status" value="1"/>
</dbReference>
<dbReference type="CDD" id="cd06124">
    <property type="entry name" value="cupin_NimR-like_N"/>
    <property type="match status" value="1"/>
</dbReference>
<dbReference type="InterPro" id="IPR014710">
    <property type="entry name" value="RmlC-like_jellyroll"/>
</dbReference>
<dbReference type="Pfam" id="PF12833">
    <property type="entry name" value="HTH_18"/>
    <property type="match status" value="1"/>
</dbReference>
<evidence type="ECO:0000256" key="4">
    <source>
        <dbReference type="ARBA" id="ARBA00023159"/>
    </source>
</evidence>